<evidence type="ECO:0008006" key="3">
    <source>
        <dbReference type="Google" id="ProtNLM"/>
    </source>
</evidence>
<proteinExistence type="predicted"/>
<evidence type="ECO:0000313" key="2">
    <source>
        <dbReference type="Proteomes" id="UP000230273"/>
    </source>
</evidence>
<dbReference type="AlphaFoldDB" id="A0A2G9YXH0"/>
<organism evidence="1 2">
    <name type="scientific">Candidatus Nealsonbacteria bacterium CG23_combo_of_CG06-09_8_20_14_all_38_19</name>
    <dbReference type="NCBI Taxonomy" id="1974721"/>
    <lineage>
        <taxon>Bacteria</taxon>
        <taxon>Candidatus Nealsoniibacteriota</taxon>
    </lineage>
</organism>
<comment type="caution">
    <text evidence="1">The sequence shown here is derived from an EMBL/GenBank/DDBJ whole genome shotgun (WGS) entry which is preliminary data.</text>
</comment>
<protein>
    <recommendedName>
        <fullName evidence="3">HTH hxlR-type domain-containing protein</fullName>
    </recommendedName>
</protein>
<sequence>MAKKSPKKKINYDVGLYEHKSINNLILLGIYFTQMENEKCTFEKVVGKCFSYFPKMFSFSQYRNWPDSRKLDRPLRELREKRLITGDPKTFFSLTRSGEKLAQEIVKG</sequence>
<evidence type="ECO:0000313" key="1">
    <source>
        <dbReference type="EMBL" id="PIP23912.1"/>
    </source>
</evidence>
<dbReference type="Proteomes" id="UP000230273">
    <property type="component" value="Unassembled WGS sequence"/>
</dbReference>
<dbReference type="EMBL" id="PCRP01000012">
    <property type="protein sequence ID" value="PIP23912.1"/>
    <property type="molecule type" value="Genomic_DNA"/>
</dbReference>
<reference evidence="1 2" key="1">
    <citation type="submission" date="2017-09" db="EMBL/GenBank/DDBJ databases">
        <title>Depth-based differentiation of microbial function through sediment-hosted aquifers and enrichment of novel symbionts in the deep terrestrial subsurface.</title>
        <authorList>
            <person name="Probst A.J."/>
            <person name="Ladd B."/>
            <person name="Jarett J.K."/>
            <person name="Geller-Mcgrath D.E."/>
            <person name="Sieber C.M."/>
            <person name="Emerson J.B."/>
            <person name="Anantharaman K."/>
            <person name="Thomas B.C."/>
            <person name="Malmstrom R."/>
            <person name="Stieglmeier M."/>
            <person name="Klingl A."/>
            <person name="Woyke T."/>
            <person name="Ryan C.M."/>
            <person name="Banfield J.F."/>
        </authorList>
    </citation>
    <scope>NUCLEOTIDE SEQUENCE [LARGE SCALE GENOMIC DNA]</scope>
    <source>
        <strain evidence="1">CG23_combo_of_CG06-09_8_20_14_all_38_19</strain>
    </source>
</reference>
<accession>A0A2G9YXH0</accession>
<feature type="non-terminal residue" evidence="1">
    <location>
        <position position="108"/>
    </location>
</feature>
<name>A0A2G9YXH0_9BACT</name>
<gene>
    <name evidence="1" type="ORF">COX36_00825</name>
</gene>